<accession>A0A0G1XJK8</accession>
<proteinExistence type="predicted"/>
<protein>
    <submittedName>
        <fullName evidence="1">Uncharacterized protein</fullName>
    </submittedName>
</protein>
<gene>
    <name evidence="1" type="ORF">UY76_C0058G0006</name>
</gene>
<organism evidence="1 2">
    <name type="scientific">Candidatus Uhrbacteria bacterium GW2011_GWA2_52_8d</name>
    <dbReference type="NCBI Taxonomy" id="1618979"/>
    <lineage>
        <taxon>Bacteria</taxon>
        <taxon>Candidatus Uhriibacteriota</taxon>
    </lineage>
</organism>
<dbReference type="Proteomes" id="UP000034054">
    <property type="component" value="Unassembled WGS sequence"/>
</dbReference>
<name>A0A0G1XJK8_9BACT</name>
<dbReference type="AlphaFoldDB" id="A0A0G1XJK8"/>
<reference evidence="1 2" key="1">
    <citation type="journal article" date="2015" name="Nature">
        <title>rRNA introns, odd ribosomes, and small enigmatic genomes across a large radiation of phyla.</title>
        <authorList>
            <person name="Brown C.T."/>
            <person name="Hug L.A."/>
            <person name="Thomas B.C."/>
            <person name="Sharon I."/>
            <person name="Castelle C.J."/>
            <person name="Singh A."/>
            <person name="Wilkins M.J."/>
            <person name="Williams K.H."/>
            <person name="Banfield J.F."/>
        </authorList>
    </citation>
    <scope>NUCLEOTIDE SEQUENCE [LARGE SCALE GENOMIC DNA]</scope>
</reference>
<comment type="caution">
    <text evidence="1">The sequence shown here is derived from an EMBL/GenBank/DDBJ whole genome shotgun (WGS) entry which is preliminary data.</text>
</comment>
<dbReference type="EMBL" id="LCRH01000058">
    <property type="protein sequence ID" value="KKW31413.1"/>
    <property type="molecule type" value="Genomic_DNA"/>
</dbReference>
<sequence>MRWSWMFDEHPLQGELCPHHTLVGPRQEATFVEGFRETDESLLIWVVQTNLASVREGFNLPFPAFVDLELPEDEEPDVLPELSSFDWLVEGQEHSGWRVGAGELTVEGGDEADAWKRGFVLSPDDDSSGAEALDELAGQLLVGPLTLDIAELRSSPELFATVPAVATLELIENVLRNLSWTLFSYQLCIELGKPPDSIVGHR</sequence>
<evidence type="ECO:0000313" key="2">
    <source>
        <dbReference type="Proteomes" id="UP000034054"/>
    </source>
</evidence>
<evidence type="ECO:0000313" key="1">
    <source>
        <dbReference type="EMBL" id="KKW31413.1"/>
    </source>
</evidence>